<proteinExistence type="predicted"/>
<dbReference type="Proteomes" id="UP000639643">
    <property type="component" value="Unassembled WGS sequence"/>
</dbReference>
<dbReference type="EMBL" id="WIGM01000294">
    <property type="protein sequence ID" value="KAF6830071.1"/>
    <property type="molecule type" value="Genomic_DNA"/>
</dbReference>
<protein>
    <submittedName>
        <fullName evidence="2">Uncharacterized protein</fullName>
    </submittedName>
</protein>
<evidence type="ECO:0000256" key="1">
    <source>
        <dbReference type="SAM" id="MobiDB-lite"/>
    </source>
</evidence>
<name>A0A8H6NEY5_9PEZI</name>
<feature type="region of interest" description="Disordered" evidence="1">
    <location>
        <begin position="87"/>
        <end position="106"/>
    </location>
</feature>
<dbReference type="AlphaFoldDB" id="A0A8H6NEY5"/>
<organism evidence="2 3">
    <name type="scientific">Colletotrichum musicola</name>
    <dbReference type="NCBI Taxonomy" id="2175873"/>
    <lineage>
        <taxon>Eukaryota</taxon>
        <taxon>Fungi</taxon>
        <taxon>Dikarya</taxon>
        <taxon>Ascomycota</taxon>
        <taxon>Pezizomycotina</taxon>
        <taxon>Sordariomycetes</taxon>
        <taxon>Hypocreomycetidae</taxon>
        <taxon>Glomerellales</taxon>
        <taxon>Glomerellaceae</taxon>
        <taxon>Colletotrichum</taxon>
        <taxon>Colletotrichum orchidearum species complex</taxon>
    </lineage>
</organism>
<reference evidence="2" key="1">
    <citation type="journal article" date="2020" name="Phytopathology">
        <title>Genome Sequence Resources of Colletotrichum truncatum, C. plurivorum, C. musicola, and C. sojae: Four Species Pathogenic to Soybean (Glycine max).</title>
        <authorList>
            <person name="Rogerio F."/>
            <person name="Boufleur T.R."/>
            <person name="Ciampi-Guillardi M."/>
            <person name="Sukno S.A."/>
            <person name="Thon M.R."/>
            <person name="Massola Junior N.S."/>
            <person name="Baroncelli R."/>
        </authorList>
    </citation>
    <scope>NUCLEOTIDE SEQUENCE</scope>
    <source>
        <strain evidence="2">LFN0074</strain>
    </source>
</reference>
<keyword evidence="3" id="KW-1185">Reference proteome</keyword>
<evidence type="ECO:0000313" key="2">
    <source>
        <dbReference type="EMBL" id="KAF6830071.1"/>
    </source>
</evidence>
<comment type="caution">
    <text evidence="2">The sequence shown here is derived from an EMBL/GenBank/DDBJ whole genome shotgun (WGS) entry which is preliminary data.</text>
</comment>
<evidence type="ECO:0000313" key="3">
    <source>
        <dbReference type="Proteomes" id="UP000639643"/>
    </source>
</evidence>
<gene>
    <name evidence="2" type="ORF">CMUS01_07903</name>
</gene>
<sequence>MSTAVKSLPRRVQEMAENICGIIARMIRAGTGPKWNYDRQQLGSVKGATIKAHSSESRLAVVLGLGNKAARRALIESNLTNVEERAERTHADVPLPGVPSTGNLNGTQRRCFGLESRSQHDARLYTCMPRPRRGHTWTPGPELSMDTHI</sequence>
<accession>A0A8H6NEY5</accession>